<dbReference type="AlphaFoldDB" id="A0A8C4QMN8"/>
<evidence type="ECO:0000256" key="2">
    <source>
        <dbReference type="ARBA" id="ARBA00006462"/>
    </source>
</evidence>
<reference evidence="7" key="1">
    <citation type="submission" date="2025-08" db="UniProtKB">
        <authorList>
            <consortium name="Ensembl"/>
        </authorList>
    </citation>
    <scope>IDENTIFICATION</scope>
</reference>
<dbReference type="Gene3D" id="3.90.550.50">
    <property type="match status" value="1"/>
</dbReference>
<name>A0A8C4QMN8_EPTBU</name>
<protein>
    <submittedName>
        <fullName evidence="7">C1GALT1-specific chaperone 1</fullName>
    </submittedName>
</protein>
<accession>A0A8C4QMN8</accession>
<dbReference type="GeneTree" id="ENSGT00940000155145"/>
<evidence type="ECO:0000256" key="6">
    <source>
        <dbReference type="ARBA" id="ARBA00023136"/>
    </source>
</evidence>
<reference evidence="7" key="2">
    <citation type="submission" date="2025-09" db="UniProtKB">
        <authorList>
            <consortium name="Ensembl"/>
        </authorList>
    </citation>
    <scope>IDENTIFICATION</scope>
</reference>
<dbReference type="GO" id="GO:0016263">
    <property type="term" value="F:glycoprotein-N-acetylgalactosamine 3-beta-galactosyltransferase activity"/>
    <property type="evidence" value="ECO:0007669"/>
    <property type="project" value="TreeGrafter"/>
</dbReference>
<keyword evidence="3" id="KW-0812">Transmembrane</keyword>
<comment type="similarity">
    <text evidence="2">Belongs to the glycosyltransferase 31 family. Beta3-Gal-T subfamily.</text>
</comment>
<dbReference type="Ensembl" id="ENSEBUT00000018295.1">
    <property type="protein sequence ID" value="ENSEBUP00000017719.1"/>
    <property type="gene ID" value="ENSEBUG00000011074.1"/>
</dbReference>
<evidence type="ECO:0000256" key="3">
    <source>
        <dbReference type="ARBA" id="ARBA00022692"/>
    </source>
</evidence>
<dbReference type="PANTHER" id="PTHR23033">
    <property type="entry name" value="BETA1,3-GALACTOSYLTRANSFERASE"/>
    <property type="match status" value="1"/>
</dbReference>
<comment type="subcellular location">
    <subcellularLocation>
        <location evidence="1">Membrane</location>
        <topology evidence="1">Single-pass type II membrane protein</topology>
    </subcellularLocation>
</comment>
<dbReference type="GO" id="GO:0016020">
    <property type="term" value="C:membrane"/>
    <property type="evidence" value="ECO:0007669"/>
    <property type="project" value="UniProtKB-SubCell"/>
</dbReference>
<evidence type="ECO:0000313" key="8">
    <source>
        <dbReference type="Proteomes" id="UP000694388"/>
    </source>
</evidence>
<keyword evidence="5" id="KW-1133">Transmembrane helix</keyword>
<evidence type="ECO:0000256" key="4">
    <source>
        <dbReference type="ARBA" id="ARBA00022968"/>
    </source>
</evidence>
<evidence type="ECO:0000256" key="1">
    <source>
        <dbReference type="ARBA" id="ARBA00004606"/>
    </source>
</evidence>
<proteinExistence type="inferred from homology"/>
<keyword evidence="6" id="KW-0472">Membrane</keyword>
<evidence type="ECO:0000256" key="5">
    <source>
        <dbReference type="ARBA" id="ARBA00022989"/>
    </source>
</evidence>
<sequence length="233" mass="25990">MKMNGGFSVFESVVIPEGDNPWNMLRNALHHAHDHEIDNFEWFIVCDDSTFVIVENLKYFALGKDPEVPYFLGRVQREEDLDFVIASAGTLMSRGTLRHFIIALANPKICSNSGTLGDFWLGLRSPAKLLALCLKNMKVYAQNAEDLSGRSLFNDATVQDLVKKTMAEQGQSSSQGNIIEGCCSDLAITFGNVPGNQMHVLMFGVYRLRAFGHTYNDLLEFHHVAPVTDSNDN</sequence>
<keyword evidence="8" id="KW-1185">Reference proteome</keyword>
<dbReference type="PANTHER" id="PTHR23033:SF2">
    <property type="entry name" value="C1GALT1-SPECIFIC CHAPERONE 1"/>
    <property type="match status" value="1"/>
</dbReference>
<dbReference type="OMA" id="DNSETCA"/>
<dbReference type="Proteomes" id="UP000694388">
    <property type="component" value="Unplaced"/>
</dbReference>
<organism evidence="7 8">
    <name type="scientific">Eptatretus burgeri</name>
    <name type="common">Inshore hagfish</name>
    <dbReference type="NCBI Taxonomy" id="7764"/>
    <lineage>
        <taxon>Eukaryota</taxon>
        <taxon>Metazoa</taxon>
        <taxon>Chordata</taxon>
        <taxon>Craniata</taxon>
        <taxon>Vertebrata</taxon>
        <taxon>Cyclostomata</taxon>
        <taxon>Myxini</taxon>
        <taxon>Myxiniformes</taxon>
        <taxon>Myxinidae</taxon>
        <taxon>Eptatretinae</taxon>
        <taxon>Eptatretus</taxon>
    </lineage>
</organism>
<dbReference type="InterPro" id="IPR026050">
    <property type="entry name" value="C1GALT1/C1GALT1_chp1"/>
</dbReference>
<keyword evidence="4" id="KW-0735">Signal-anchor</keyword>
<evidence type="ECO:0000313" key="7">
    <source>
        <dbReference type="Ensembl" id="ENSEBUP00000017719.1"/>
    </source>
</evidence>